<organism evidence="7 8">
    <name type="scientific">Hydrogenobacter thermophilus (strain DSM 6534 / IAM 12695 / TK-6)</name>
    <dbReference type="NCBI Taxonomy" id="608538"/>
    <lineage>
        <taxon>Bacteria</taxon>
        <taxon>Pseudomonadati</taxon>
        <taxon>Aquificota</taxon>
        <taxon>Aquificia</taxon>
        <taxon>Aquificales</taxon>
        <taxon>Aquificaceae</taxon>
        <taxon>Hydrogenobacter</taxon>
    </lineage>
</organism>
<evidence type="ECO:0000313" key="8">
    <source>
        <dbReference type="Proteomes" id="UP000002574"/>
    </source>
</evidence>
<dbReference type="SUPFAM" id="SSF56601">
    <property type="entry name" value="beta-lactamase/transpeptidase-like"/>
    <property type="match status" value="1"/>
</dbReference>
<evidence type="ECO:0000259" key="6">
    <source>
        <dbReference type="Pfam" id="PF03717"/>
    </source>
</evidence>
<feature type="domain" description="Penicillin-binding protein transpeptidase" evidence="5">
    <location>
        <begin position="250"/>
        <end position="553"/>
    </location>
</feature>
<dbReference type="InterPro" id="IPR036138">
    <property type="entry name" value="PBP_dimer_sf"/>
</dbReference>
<dbReference type="STRING" id="608538.HTH_1255"/>
<proteinExistence type="predicted"/>
<dbReference type="PANTHER" id="PTHR30627:SF1">
    <property type="entry name" value="PEPTIDOGLYCAN D,D-TRANSPEPTIDASE FTSI"/>
    <property type="match status" value="1"/>
</dbReference>
<evidence type="ECO:0000256" key="3">
    <source>
        <dbReference type="ARBA" id="ARBA00023136"/>
    </source>
</evidence>
<keyword evidence="8" id="KW-1185">Reference proteome</keyword>
<dbReference type="GO" id="GO:0004180">
    <property type="term" value="F:carboxypeptidase activity"/>
    <property type="evidence" value="ECO:0007669"/>
    <property type="project" value="UniProtKB-KW"/>
</dbReference>
<dbReference type="GO" id="GO:0008658">
    <property type="term" value="F:penicillin binding"/>
    <property type="evidence" value="ECO:0007669"/>
    <property type="project" value="InterPro"/>
</dbReference>
<evidence type="ECO:0000256" key="1">
    <source>
        <dbReference type="ARBA" id="ARBA00004370"/>
    </source>
</evidence>
<name>D3DIQ7_HYDTT</name>
<sequence length="578" mass="65462">MREPKKENAKVIFLSLLIFIGFLILLTRIAYLQLIGRTEYVEKVVEKFPKLALVEIPSYRGSIKDRNGNELALSLPTISVYAFPKYTQNKEELASRLSAAVHVSEKAILESLNKDRKFVWLIRRADKELLPYIRGVIRDTDNTKSVGIQEDFKRFYPHGHLASNLLGFCGDDGRGLEGLEYMLNSFLDEKGKKVPFLLSAGAGKLALEPLSSEQVLNSKTVYTTIDLGVQSILEDIRDQIVKDWRPKKVSILLMDVKTGDILGMTTYPYYDPNNYQKYSTWERRNFVVTDIFEPGSVMKPFFLGMALERGYISENYVVSGEGGKTEVYGRIVRDVHPYGNLTLDQVLIKSSNVGMVKIAKFLSRKDVEDLMERIHFKSTFGVLLGETKPKLPDYKYPANIVYSSIGQGLSANLLNLCSAFSLLATGKMVKPRVILYVEDAEGRRTYYQPEVLRDHLFSQRVMNWLHKNLIKVVEEGTARLARSDYFTIAGKTGTSQKFDFKTGSYSRDKVVAYFVGYFPATDPKFVAGISVDEPKGGPAYGGTVAAPYFKQMVERVAAYYRLEPDKVQKSIPDVRRKQ</sequence>
<dbReference type="EMBL" id="AP011112">
    <property type="protein sequence ID" value="BAI69709.1"/>
    <property type="molecule type" value="Genomic_DNA"/>
</dbReference>
<dbReference type="InterPro" id="IPR012338">
    <property type="entry name" value="Beta-lactam/transpept-like"/>
</dbReference>
<dbReference type="Gene3D" id="3.90.1310.10">
    <property type="entry name" value="Penicillin-binding protein 2a (Domain 2)"/>
    <property type="match status" value="1"/>
</dbReference>
<keyword evidence="7" id="KW-0808">Transferase</keyword>
<gene>
    <name evidence="7" type="primary">ftsI</name>
    <name evidence="7" type="ordered locus">HTH_1255</name>
</gene>
<evidence type="ECO:0000313" key="7">
    <source>
        <dbReference type="EMBL" id="BAI69709.1"/>
    </source>
</evidence>
<feature type="transmembrane region" description="Helical" evidence="4">
    <location>
        <begin position="12"/>
        <end position="31"/>
    </location>
</feature>
<dbReference type="PATRIC" id="fig|608538.5.peg.1273"/>
<dbReference type="SUPFAM" id="SSF56519">
    <property type="entry name" value="Penicillin binding protein dimerisation domain"/>
    <property type="match status" value="1"/>
</dbReference>
<dbReference type="GO" id="GO:0005886">
    <property type="term" value="C:plasma membrane"/>
    <property type="evidence" value="ECO:0007669"/>
    <property type="project" value="TreeGrafter"/>
</dbReference>
<dbReference type="KEGG" id="hte:Hydth_1247"/>
<evidence type="ECO:0000256" key="2">
    <source>
        <dbReference type="ARBA" id="ARBA00022645"/>
    </source>
</evidence>
<comment type="subcellular location">
    <subcellularLocation>
        <location evidence="1">Membrane</location>
    </subcellularLocation>
</comment>
<keyword evidence="3 4" id="KW-0472">Membrane</keyword>
<dbReference type="Pfam" id="PF03717">
    <property type="entry name" value="PBP_dimer"/>
    <property type="match status" value="1"/>
</dbReference>
<dbReference type="PANTHER" id="PTHR30627">
    <property type="entry name" value="PEPTIDOGLYCAN D,D-TRANSPEPTIDASE"/>
    <property type="match status" value="1"/>
</dbReference>
<dbReference type="RefSeq" id="WP_012963889.1">
    <property type="nucleotide sequence ID" value="NC_013799.1"/>
</dbReference>
<dbReference type="GO" id="GO:0071555">
    <property type="term" value="P:cell wall organization"/>
    <property type="evidence" value="ECO:0007669"/>
    <property type="project" value="TreeGrafter"/>
</dbReference>
<protein>
    <submittedName>
        <fullName evidence="7">Peptidoglycan glycosyltransferase</fullName>
    </submittedName>
</protein>
<keyword evidence="4" id="KW-1133">Transmembrane helix</keyword>
<feature type="domain" description="Penicillin-binding protein dimerisation" evidence="6">
    <location>
        <begin position="56"/>
        <end position="170"/>
    </location>
</feature>
<dbReference type="KEGG" id="hth:HTH_1255"/>
<dbReference type="Gene3D" id="3.30.450.330">
    <property type="match status" value="1"/>
</dbReference>
<dbReference type="InterPro" id="IPR005311">
    <property type="entry name" value="PBP_dimer"/>
</dbReference>
<evidence type="ECO:0000259" key="5">
    <source>
        <dbReference type="Pfam" id="PF00905"/>
    </source>
</evidence>
<keyword evidence="2" id="KW-0378">Hydrolase</keyword>
<dbReference type="Proteomes" id="UP000002574">
    <property type="component" value="Chromosome"/>
</dbReference>
<dbReference type="OrthoDB" id="9770103at2"/>
<keyword evidence="2" id="KW-0121">Carboxypeptidase</keyword>
<keyword evidence="2" id="KW-0645">Protease</keyword>
<dbReference type="Pfam" id="PF00905">
    <property type="entry name" value="Transpeptidase"/>
    <property type="match status" value="1"/>
</dbReference>
<dbReference type="AlphaFoldDB" id="D3DIQ7"/>
<evidence type="ECO:0000256" key="4">
    <source>
        <dbReference type="SAM" id="Phobius"/>
    </source>
</evidence>
<dbReference type="eggNOG" id="COG0768">
    <property type="taxonomic scope" value="Bacteria"/>
</dbReference>
<dbReference type="InterPro" id="IPR001460">
    <property type="entry name" value="PCN-bd_Tpept"/>
</dbReference>
<reference evidence="7 8" key="1">
    <citation type="journal article" date="2010" name="J. Bacteriol.">
        <title>Complete genome sequence of the thermophilic, obligately chemolithoautotrophic hydrogen-oxidizing bacterium Hydrogenobacter thermophilus TK-6.</title>
        <authorList>
            <person name="Arai H."/>
            <person name="Kanbe H."/>
            <person name="Ishii M."/>
            <person name="Igarashi Y."/>
        </authorList>
    </citation>
    <scope>NUCLEOTIDE SEQUENCE [LARGE SCALE GENOMIC DNA]</scope>
    <source>
        <strain evidence="8">DSM 6534 / IAM 12695 / TK-6 [Tokyo]</strain>
    </source>
</reference>
<accession>D3DIQ7</accession>
<dbReference type="InterPro" id="IPR050515">
    <property type="entry name" value="Beta-lactam/transpept"/>
</dbReference>
<keyword evidence="4" id="KW-0812">Transmembrane</keyword>
<dbReference type="Gene3D" id="3.40.710.10">
    <property type="entry name" value="DD-peptidase/beta-lactamase superfamily"/>
    <property type="match status" value="1"/>
</dbReference>
<dbReference type="GO" id="GO:0016740">
    <property type="term" value="F:transferase activity"/>
    <property type="evidence" value="ECO:0007669"/>
    <property type="project" value="UniProtKB-KW"/>
</dbReference>